<dbReference type="AlphaFoldDB" id="A0A5N1JYF0"/>
<feature type="binding site" description="axial binding residue" evidence="5">
    <location>
        <position position="205"/>
    </location>
    <ligand>
        <name>heme c</name>
        <dbReference type="ChEBI" id="CHEBI:61717"/>
        <label>2</label>
    </ligand>
    <ligandPart>
        <name>Fe</name>
        <dbReference type="ChEBI" id="CHEBI:18248"/>
    </ligandPart>
</feature>
<feature type="binding site" description="axial binding residue" evidence="5">
    <location>
        <position position="327"/>
    </location>
    <ligand>
        <name>heme c</name>
        <dbReference type="ChEBI" id="CHEBI:61717"/>
        <label>3</label>
    </ligand>
    <ligandPart>
        <name>Fe</name>
        <dbReference type="ChEBI" id="CHEBI:18248"/>
    </ligandPart>
</feature>
<sequence>MRRRVVWGLGMGLVCGLIAASVPFWPVRQPYDHKAAEQRFANQNSKLVERGKYLAVMADCAACHQSPDGAPYAGGLGLETPFGTIYGSNITPDKQAGIGKYSSSDFYHALTDGIRPDGAFLYPAMPFISYHDMSQADSDAIFAYLNTQQAVVRKVPPNTLPFPFNQRWALAYWRLVNPPIRLKGDPTALAGAYIADVLGHCQECHTPRNFMGGLVQSRAYQGASLGRITAPSLTPKALADRGWTSEDIQSFLKKGMAPQGTMTLEMYPVLMHSSQYMQDADIAALEVYLTKGRLPQSSARTAAEPDQRAITQSAGRDVYISVCAGCHGLNGEGKPHIAPAMNINTSAMLADPSNLIHVIVNGVAEQKMADGEVMQAMPGFRTALSTQQIADLVNYMRKEWGDQPADITSMEIERAQH</sequence>
<gene>
    <name evidence="7" type="ORF">F3W84_10230</name>
</gene>
<dbReference type="InterPro" id="IPR014353">
    <property type="entry name" value="Membr-bd_ADH_cyt_c"/>
</dbReference>
<feature type="domain" description="Cytochrome c" evidence="6">
    <location>
        <begin position="310"/>
        <end position="400"/>
    </location>
</feature>
<feature type="binding site" description="covalent" evidence="4">
    <location>
        <position position="63"/>
    </location>
    <ligand>
        <name>heme c</name>
        <dbReference type="ChEBI" id="CHEBI:61717"/>
        <label>1</label>
    </ligand>
</feature>
<feature type="binding site" description="covalent" evidence="4">
    <location>
        <position position="323"/>
    </location>
    <ligand>
        <name>heme c</name>
        <dbReference type="ChEBI" id="CHEBI:61717"/>
        <label>3</label>
    </ligand>
</feature>
<evidence type="ECO:0000313" key="7">
    <source>
        <dbReference type="EMBL" id="KAA9368259.1"/>
    </source>
</evidence>
<dbReference type="Proteomes" id="UP000327108">
    <property type="component" value="Unassembled WGS sequence"/>
</dbReference>
<keyword evidence="1 4" id="KW-0349">Heme</keyword>
<comment type="cofactor">
    <cofactor evidence="4">
        <name>heme c</name>
        <dbReference type="ChEBI" id="CHEBI:61717"/>
    </cofactor>
    <text evidence="4">Binds 3 heme c groups covalently per subunit.</text>
</comment>
<dbReference type="PANTHER" id="PTHR35008:SF4">
    <property type="entry name" value="BLL4482 PROTEIN"/>
    <property type="match status" value="1"/>
</dbReference>
<evidence type="ECO:0000256" key="3">
    <source>
        <dbReference type="ARBA" id="ARBA00023004"/>
    </source>
</evidence>
<keyword evidence="3 5" id="KW-0408">Iron</keyword>
<accession>A0A5N1JYF0</accession>
<dbReference type="InterPro" id="IPR036909">
    <property type="entry name" value="Cyt_c-like_dom_sf"/>
</dbReference>
<evidence type="ECO:0000313" key="8">
    <source>
        <dbReference type="Proteomes" id="UP000327108"/>
    </source>
</evidence>
<dbReference type="GO" id="GO:0005506">
    <property type="term" value="F:iron ion binding"/>
    <property type="evidence" value="ECO:0007669"/>
    <property type="project" value="InterPro"/>
</dbReference>
<dbReference type="PROSITE" id="PS51007">
    <property type="entry name" value="CYTC"/>
    <property type="match status" value="3"/>
</dbReference>
<feature type="domain" description="Cytochrome c" evidence="6">
    <location>
        <begin position="186"/>
        <end position="293"/>
    </location>
</feature>
<evidence type="ECO:0000256" key="1">
    <source>
        <dbReference type="ARBA" id="ARBA00022617"/>
    </source>
</evidence>
<evidence type="ECO:0000259" key="6">
    <source>
        <dbReference type="PROSITE" id="PS51007"/>
    </source>
</evidence>
<feature type="binding site" description="axial binding residue" evidence="5">
    <location>
        <position position="64"/>
    </location>
    <ligand>
        <name>heme c</name>
        <dbReference type="ChEBI" id="CHEBI:61717"/>
        <label>1</label>
    </ligand>
    <ligandPart>
        <name>Fe</name>
        <dbReference type="ChEBI" id="CHEBI:18248"/>
    </ligandPart>
</feature>
<dbReference type="PIRSF" id="PIRSF000018">
    <property type="entry name" value="Mb_ADH_cyt_c"/>
    <property type="match status" value="1"/>
</dbReference>
<feature type="domain" description="Cytochrome c" evidence="6">
    <location>
        <begin position="46"/>
        <end position="149"/>
    </location>
</feature>
<keyword evidence="2 5" id="KW-0479">Metal-binding</keyword>
<protein>
    <submittedName>
        <fullName evidence="7">Cytochrome c</fullName>
    </submittedName>
</protein>
<evidence type="ECO:0000256" key="2">
    <source>
        <dbReference type="ARBA" id="ARBA00022723"/>
    </source>
</evidence>
<dbReference type="InterPro" id="IPR009056">
    <property type="entry name" value="Cyt_c-like_dom"/>
</dbReference>
<keyword evidence="8" id="KW-1185">Reference proteome</keyword>
<dbReference type="InterPro" id="IPR051459">
    <property type="entry name" value="Cytochrome_c-type_DH"/>
</dbReference>
<dbReference type="EMBL" id="VYXQ01000008">
    <property type="protein sequence ID" value="KAA9368259.1"/>
    <property type="molecule type" value="Genomic_DNA"/>
</dbReference>
<dbReference type="GO" id="GO:0020037">
    <property type="term" value="F:heme binding"/>
    <property type="evidence" value="ECO:0007669"/>
    <property type="project" value="InterPro"/>
</dbReference>
<evidence type="ECO:0000256" key="5">
    <source>
        <dbReference type="PIRSR" id="PIRSR000018-51"/>
    </source>
</evidence>
<reference evidence="7 8" key="1">
    <citation type="submission" date="2019-09" db="EMBL/GenBank/DDBJ databases">
        <title>Biological control of the noxious weed angled onion (Allium triquetrum) thwarted by endophytic bacteria in Victoria, Australia.</title>
        <authorList>
            <person name="Tehranchian P."/>
            <person name="Adair R.J."/>
            <person name="Van T.H."/>
            <person name="Morrison P.D."/>
            <person name="Williams H."/>
            <person name="Lawrie A.C."/>
        </authorList>
    </citation>
    <scope>NUCLEOTIDE SEQUENCE [LARGE SCALE GENOMIC DNA]</scope>
    <source>
        <strain evidence="7 8">RPTAtOch1</strain>
    </source>
</reference>
<dbReference type="Gene3D" id="1.10.760.10">
    <property type="entry name" value="Cytochrome c-like domain"/>
    <property type="match status" value="2"/>
</dbReference>
<feature type="binding site" description="covalent" evidence="4">
    <location>
        <position position="201"/>
    </location>
    <ligand>
        <name>heme c</name>
        <dbReference type="ChEBI" id="CHEBI:61717"/>
        <label>2</label>
    </ligand>
</feature>
<dbReference type="RefSeq" id="WP_151093281.1">
    <property type="nucleotide sequence ID" value="NZ_JBLZNM010000008.1"/>
</dbReference>
<dbReference type="PANTHER" id="PTHR35008">
    <property type="entry name" value="BLL4482 PROTEIN-RELATED"/>
    <property type="match status" value="1"/>
</dbReference>
<evidence type="ECO:0000256" key="4">
    <source>
        <dbReference type="PIRSR" id="PIRSR000018-50"/>
    </source>
</evidence>
<comment type="caution">
    <text evidence="7">The sequence shown here is derived from an EMBL/GenBank/DDBJ whole genome shotgun (WGS) entry which is preliminary data.</text>
</comment>
<feature type="binding site" description="covalent" evidence="4">
    <location>
        <position position="60"/>
    </location>
    <ligand>
        <name>heme c</name>
        <dbReference type="ChEBI" id="CHEBI:61717"/>
        <label>1</label>
    </ligand>
</feature>
<dbReference type="SUPFAM" id="SSF46626">
    <property type="entry name" value="Cytochrome c"/>
    <property type="match status" value="3"/>
</dbReference>
<dbReference type="GO" id="GO:0016020">
    <property type="term" value="C:membrane"/>
    <property type="evidence" value="ECO:0007669"/>
    <property type="project" value="InterPro"/>
</dbReference>
<feature type="binding site" description="covalent" evidence="4">
    <location>
        <position position="204"/>
    </location>
    <ligand>
        <name>heme c</name>
        <dbReference type="ChEBI" id="CHEBI:61717"/>
        <label>2</label>
    </ligand>
</feature>
<proteinExistence type="predicted"/>
<organism evidence="7 8">
    <name type="scientific">Ochrobactrum quorumnocens</name>
    <dbReference type="NCBI Taxonomy" id="271865"/>
    <lineage>
        <taxon>Bacteria</taxon>
        <taxon>Pseudomonadati</taxon>
        <taxon>Pseudomonadota</taxon>
        <taxon>Alphaproteobacteria</taxon>
        <taxon>Hyphomicrobiales</taxon>
        <taxon>Brucellaceae</taxon>
        <taxon>Brucella/Ochrobactrum group</taxon>
        <taxon>Ochrobactrum</taxon>
    </lineage>
</organism>
<dbReference type="Pfam" id="PF00034">
    <property type="entry name" value="Cytochrom_C"/>
    <property type="match status" value="2"/>
</dbReference>
<name>A0A5N1JYF0_9HYPH</name>
<dbReference type="GO" id="GO:0009055">
    <property type="term" value="F:electron transfer activity"/>
    <property type="evidence" value="ECO:0007669"/>
    <property type="project" value="InterPro"/>
</dbReference>
<dbReference type="GO" id="GO:0016614">
    <property type="term" value="F:oxidoreductase activity, acting on CH-OH group of donors"/>
    <property type="evidence" value="ECO:0007669"/>
    <property type="project" value="InterPro"/>
</dbReference>
<feature type="binding site" description="covalent" evidence="4">
    <location>
        <position position="326"/>
    </location>
    <ligand>
        <name>heme c</name>
        <dbReference type="ChEBI" id="CHEBI:61717"/>
        <label>3</label>
    </ligand>
</feature>